<dbReference type="OrthoDB" id="2148418at2759"/>
<sequence>MNKSLQFLEEYLHVAMKSIPNEDELEKLRKTTEKFIVKCNVVAMDLLTKQKNKQSCKNCLQKAKNIIDLYGGIVFHDEDEKRVKLLVSTLNNCSVYYKECGDLESSLESLQEAQKHEKHFNASLELNFCAVLSQMGRHEEALEHGTEALRQLEIYKKLNHIKNNIATCNETLTVAFYNVAVEYEHLSQTLAAMDYYSKGFSLSLETLGADHPTTKRFKDSLEKVRTKNWMNKSFSSPDVKQKQKTTPSDSTIRKFKTAQEMRASGELNDTRNRKPQSSSATFQRNVNNSNIPPTSKSLPTVPPPSSNPGSSNSFRRAYKKTSPTTERVIELTEGNLEIHNKLNELHHKATEIQRVFRGYITRKKIRQQKTILSSMKPVKDFDFLYDVYLSNMDRIKVEKRSAHKKEKPKEISKKHDIAAILKQLEQVLSKE</sequence>
<organism evidence="3">
    <name type="scientific">Naegleria gruberi</name>
    <name type="common">Amoeba</name>
    <dbReference type="NCBI Taxonomy" id="5762"/>
    <lineage>
        <taxon>Eukaryota</taxon>
        <taxon>Discoba</taxon>
        <taxon>Heterolobosea</taxon>
        <taxon>Tetramitia</taxon>
        <taxon>Eutetramitia</taxon>
        <taxon>Vahlkampfiidae</taxon>
        <taxon>Naegleria</taxon>
    </lineage>
</organism>
<gene>
    <name evidence="2" type="ORF">NAEGRDRAFT_73656</name>
</gene>
<feature type="compositionally biased region" description="Polar residues" evidence="1">
    <location>
        <begin position="228"/>
        <end position="250"/>
    </location>
</feature>
<dbReference type="SUPFAM" id="SSF48452">
    <property type="entry name" value="TPR-like"/>
    <property type="match status" value="1"/>
</dbReference>
<dbReference type="InParanoid" id="D2VX86"/>
<dbReference type="Gene3D" id="1.25.40.10">
    <property type="entry name" value="Tetratricopeptide repeat domain"/>
    <property type="match status" value="1"/>
</dbReference>
<feature type="compositionally biased region" description="Polar residues" evidence="1">
    <location>
        <begin position="275"/>
        <end position="298"/>
    </location>
</feature>
<dbReference type="GeneID" id="8858030"/>
<dbReference type="EMBL" id="GG738906">
    <property type="protein sequence ID" value="EFC38633.1"/>
    <property type="molecule type" value="Genomic_DNA"/>
</dbReference>
<dbReference type="RefSeq" id="XP_002671377.1">
    <property type="nucleotide sequence ID" value="XM_002671331.1"/>
</dbReference>
<accession>D2VX86</accession>
<dbReference type="VEuPathDB" id="AmoebaDB:NAEGRDRAFT_73656"/>
<dbReference type="STRING" id="5762.D2VX86"/>
<reference evidence="2 3" key="1">
    <citation type="journal article" date="2010" name="Cell">
        <title>The genome of Naegleria gruberi illuminates early eukaryotic versatility.</title>
        <authorList>
            <person name="Fritz-Laylin L.K."/>
            <person name="Prochnik S.E."/>
            <person name="Ginger M.L."/>
            <person name="Dacks J.B."/>
            <person name="Carpenter M.L."/>
            <person name="Field M.C."/>
            <person name="Kuo A."/>
            <person name="Paredez A."/>
            <person name="Chapman J."/>
            <person name="Pham J."/>
            <person name="Shu S."/>
            <person name="Neupane R."/>
            <person name="Cipriano M."/>
            <person name="Mancuso J."/>
            <person name="Tu H."/>
            <person name="Salamov A."/>
            <person name="Lindquist E."/>
            <person name="Shapiro H."/>
            <person name="Lucas S."/>
            <person name="Grigoriev I.V."/>
            <person name="Cande W.Z."/>
            <person name="Fulton C."/>
            <person name="Rokhsar D.S."/>
            <person name="Dawson S.C."/>
        </authorList>
    </citation>
    <scope>NUCLEOTIDE SEQUENCE [LARGE SCALE GENOMIC DNA]</scope>
    <source>
        <strain evidence="2 3">NEG-M</strain>
    </source>
</reference>
<dbReference type="InterPro" id="IPR011990">
    <property type="entry name" value="TPR-like_helical_dom_sf"/>
</dbReference>
<dbReference type="Proteomes" id="UP000006671">
    <property type="component" value="Unassembled WGS sequence"/>
</dbReference>
<evidence type="ECO:0000256" key="1">
    <source>
        <dbReference type="SAM" id="MobiDB-lite"/>
    </source>
</evidence>
<dbReference type="AlphaFoldDB" id="D2VX86"/>
<evidence type="ECO:0000313" key="3">
    <source>
        <dbReference type="Proteomes" id="UP000006671"/>
    </source>
</evidence>
<feature type="region of interest" description="Disordered" evidence="1">
    <location>
        <begin position="228"/>
        <end position="325"/>
    </location>
</feature>
<dbReference type="PROSITE" id="PS50096">
    <property type="entry name" value="IQ"/>
    <property type="match status" value="1"/>
</dbReference>
<evidence type="ECO:0000313" key="2">
    <source>
        <dbReference type="EMBL" id="EFC38633.1"/>
    </source>
</evidence>
<name>D2VX86_NAEGR</name>
<dbReference type="KEGG" id="ngr:NAEGRDRAFT_73656"/>
<proteinExistence type="predicted"/>
<protein>
    <submittedName>
        <fullName evidence="2">Predicted protein</fullName>
    </submittedName>
</protein>
<dbReference type="CDD" id="cd23767">
    <property type="entry name" value="IQCD"/>
    <property type="match status" value="1"/>
</dbReference>
<keyword evidence="3" id="KW-1185">Reference proteome</keyword>